<evidence type="ECO:0000313" key="7">
    <source>
        <dbReference type="Proteomes" id="UP000284431"/>
    </source>
</evidence>
<comment type="caution">
    <text evidence="6">The sequence shown here is derived from an EMBL/GenBank/DDBJ whole genome shotgun (WGS) entry which is preliminary data.</text>
</comment>
<evidence type="ECO:0000256" key="2">
    <source>
        <dbReference type="ARBA" id="ARBA00023136"/>
    </source>
</evidence>
<dbReference type="InterPro" id="IPR011662">
    <property type="entry name" value="Secretin/TonB_short_N"/>
</dbReference>
<dbReference type="PROSITE" id="PS52016">
    <property type="entry name" value="TONB_DEPENDENT_REC_3"/>
    <property type="match status" value="1"/>
</dbReference>
<proteinExistence type="inferred from homology"/>
<evidence type="ECO:0000256" key="4">
    <source>
        <dbReference type="PROSITE-ProRule" id="PRU01360"/>
    </source>
</evidence>
<dbReference type="RefSeq" id="WP_122134573.1">
    <property type="nucleotide sequence ID" value="NZ_QSCQ01000022.1"/>
</dbReference>
<dbReference type="NCBIfam" id="TIGR04057">
    <property type="entry name" value="SusC_RagA_signa"/>
    <property type="match status" value="1"/>
</dbReference>
<accession>A0A413J0E6</accession>
<dbReference type="SUPFAM" id="SSF56935">
    <property type="entry name" value="Porins"/>
    <property type="match status" value="1"/>
</dbReference>
<dbReference type="Proteomes" id="UP000284431">
    <property type="component" value="Unassembled WGS sequence"/>
</dbReference>
<evidence type="ECO:0000256" key="3">
    <source>
        <dbReference type="ARBA" id="ARBA00023237"/>
    </source>
</evidence>
<dbReference type="InterPro" id="IPR039426">
    <property type="entry name" value="TonB-dep_rcpt-like"/>
</dbReference>
<dbReference type="EMBL" id="QSCS01000021">
    <property type="protein sequence ID" value="RGY24517.1"/>
    <property type="molecule type" value="Genomic_DNA"/>
</dbReference>
<name>A0A413J0E6_9BACE</name>
<keyword evidence="2 4" id="KW-0472">Membrane</keyword>
<reference evidence="6 7" key="1">
    <citation type="submission" date="2018-08" db="EMBL/GenBank/DDBJ databases">
        <title>A genome reference for cultivated species of the human gut microbiota.</title>
        <authorList>
            <person name="Zou Y."/>
            <person name="Xue W."/>
            <person name="Luo G."/>
        </authorList>
    </citation>
    <scope>NUCLEOTIDE SEQUENCE [LARGE SCALE GENOMIC DNA]</scope>
    <source>
        <strain evidence="6 7">OF02-6LB</strain>
    </source>
</reference>
<dbReference type="SUPFAM" id="SSF49464">
    <property type="entry name" value="Carboxypeptidase regulatory domain-like"/>
    <property type="match status" value="1"/>
</dbReference>
<dbReference type="FunFam" id="2.170.130.10:FF:000003">
    <property type="entry name" value="SusC/RagA family TonB-linked outer membrane protein"/>
    <property type="match status" value="1"/>
</dbReference>
<dbReference type="Gene3D" id="2.60.40.1120">
    <property type="entry name" value="Carboxypeptidase-like, regulatory domain"/>
    <property type="match status" value="1"/>
</dbReference>
<keyword evidence="4" id="KW-0812">Transmembrane</keyword>
<protein>
    <submittedName>
        <fullName evidence="6">SusC/RagA family TonB-linked outer membrane protein</fullName>
    </submittedName>
</protein>
<dbReference type="InterPro" id="IPR023997">
    <property type="entry name" value="TonB-dep_OMP_SusC/RagA_CS"/>
</dbReference>
<dbReference type="InterPro" id="IPR012910">
    <property type="entry name" value="Plug_dom"/>
</dbReference>
<evidence type="ECO:0000256" key="1">
    <source>
        <dbReference type="ARBA" id="ARBA00022448"/>
    </source>
</evidence>
<dbReference type="GO" id="GO:0009279">
    <property type="term" value="C:cell outer membrane"/>
    <property type="evidence" value="ECO:0007669"/>
    <property type="project" value="UniProtKB-SubCell"/>
</dbReference>
<dbReference type="AlphaFoldDB" id="A0A413J0E6"/>
<sequence length="1128" mass="127130">MDYFRRKQISAMLLFFALLLPISMVAMEQNNGVFSFKLQDVTVKDIFKYIEKNSEYIFLYSTDKNLLKKINVDVNKKDITQVLDEILKNTTLIYDIDGKQIIIREKNASEKSQQKTTQKKKTIRGIVSDDSTQEPIIGATIRVNGSMTGTTSNIEGDFVLECAVGDTLTVSFVGYQDRSVLVKSGNIYAIALKESAAELGEVVVTAFGVGQKKESLVGSIQQIKPQELKVPSSSLSTAFAGRMAGVIAVQRSGEPGADGANFWIRGKSTFNGNTSALMIMDGVEISSTELNALDPEVIESFSILKDATATALYGTRGANGVMIVATKNGKNLDKPIINFRLEGAISTMTRVPNMVDGPTYMKMFNEAVSRPGCDVSPYSQEKIDGTIAGLNPYIYPNVDWFDEIFNKSAFSERANFNIRGGSSKMDYFMSASFKHSNGHLKSLSKDYFSYNNNVRNYNYDFINNLNISATRTTKISLGLNLSVADKKSPLMDVNDIFQLSMEANPVDFPVRFPANMSDRDFVLWGDKPGGIHGQGWYRNPVAEYVTGYKTNLRTTITANFKLAQELDMITKGLKFTGLFSFKNYSSSSTERSASYNHYYMSSYDPSSMEYKITRIGDEQSTALTNDGSRNGDRKMYFQAILDYNRIFKEVHDLNIMFLYNQEQYDINGPTTLFSSLPQRKQGVAGRVSYSYDGRYYIEGNFGYNGSENFAKGHRFGFFPSIAVGYNISNEKFWQPIKPVISNLKIRGSWGLVGNDATNAGRFAYMEDLVLGGSDSYTTGIRQDTYYSGPSWNRYFNPDLTWEVGEKINLGLDLQLFNDFNLTFDIFREKRRDIFMTRENSIPEIVGTGETKITSNNGEMENKGLDLAIDYNKQITKDFFLSFKSTLTFARNKVLKMDESPYFEYPGLSDVGHPLGTYWGYVADGLFPDQETIDNSPRQDLGYTPQPGDIKYVNQPNAKGEYDNVINSNDRVAIGHPYDPELVYGFGPSMKWKNWDFSFFFQGVARTSFMMYGMHPFGTTSIKNMLQFVADDHWSVDNPNPNAAYPRLTKDSNGNNDQYSTYWLRNAAFLKLKNAEIGYTYKGMRFYLSGVNLLTFSPFKHWDPEMGGGNGLYYPTQRVFNIGFQMTIQ</sequence>
<keyword evidence="1 4" id="KW-0813">Transport</keyword>
<comment type="similarity">
    <text evidence="4">Belongs to the TonB-dependent receptor family.</text>
</comment>
<dbReference type="InterPro" id="IPR023996">
    <property type="entry name" value="TonB-dep_OMP_SusC/RagA"/>
</dbReference>
<organism evidence="6 7">
    <name type="scientific">Bacteroides caccae</name>
    <dbReference type="NCBI Taxonomy" id="47678"/>
    <lineage>
        <taxon>Bacteria</taxon>
        <taxon>Pseudomonadati</taxon>
        <taxon>Bacteroidota</taxon>
        <taxon>Bacteroidia</taxon>
        <taxon>Bacteroidales</taxon>
        <taxon>Bacteroidaceae</taxon>
        <taxon>Bacteroides</taxon>
    </lineage>
</organism>
<gene>
    <name evidence="6" type="ORF">DXA49_13620</name>
</gene>
<dbReference type="Pfam" id="PF07715">
    <property type="entry name" value="Plug"/>
    <property type="match status" value="1"/>
</dbReference>
<comment type="subcellular location">
    <subcellularLocation>
        <location evidence="4">Cell outer membrane</location>
        <topology evidence="4">Multi-pass membrane protein</topology>
    </subcellularLocation>
</comment>
<dbReference type="InterPro" id="IPR008969">
    <property type="entry name" value="CarboxyPept-like_regulatory"/>
</dbReference>
<dbReference type="Pfam" id="PF13715">
    <property type="entry name" value="CarbopepD_reg_2"/>
    <property type="match status" value="1"/>
</dbReference>
<feature type="domain" description="Secretin/TonB short N-terminal" evidence="5">
    <location>
        <begin position="56"/>
        <end position="106"/>
    </location>
</feature>
<dbReference type="Pfam" id="PF07660">
    <property type="entry name" value="STN"/>
    <property type="match status" value="1"/>
</dbReference>
<evidence type="ECO:0000313" key="6">
    <source>
        <dbReference type="EMBL" id="RGY24517.1"/>
    </source>
</evidence>
<keyword evidence="4" id="KW-1134">Transmembrane beta strand</keyword>
<dbReference type="SMART" id="SM00965">
    <property type="entry name" value="STN"/>
    <property type="match status" value="1"/>
</dbReference>
<dbReference type="Gene3D" id="2.170.130.10">
    <property type="entry name" value="TonB-dependent receptor, plug domain"/>
    <property type="match status" value="1"/>
</dbReference>
<keyword evidence="3 4" id="KW-0998">Cell outer membrane</keyword>
<evidence type="ECO:0000259" key="5">
    <source>
        <dbReference type="SMART" id="SM00965"/>
    </source>
</evidence>
<dbReference type="InterPro" id="IPR037066">
    <property type="entry name" value="Plug_dom_sf"/>
</dbReference>
<dbReference type="NCBIfam" id="TIGR04056">
    <property type="entry name" value="OMP_RagA_SusC"/>
    <property type="match status" value="1"/>
</dbReference>